<accession>K4IIB8</accession>
<dbReference type="HOGENOM" id="CLU_3375531_0_0_10"/>
<gene>
    <name evidence="1" type="ordered locus">P700755_002832</name>
</gene>
<dbReference type="KEGG" id="ptq:P700755_002832"/>
<keyword evidence="2" id="KW-1185">Reference proteome</keyword>
<reference evidence="1" key="2">
    <citation type="submission" date="2012-09" db="EMBL/GenBank/DDBJ databases">
        <title>The complete sequence of Psychroflexus torquis an extreme psychrophile from sea-ice that is stimulated by light.</title>
        <authorList>
            <person name="Feng S."/>
            <person name="Powell S.M."/>
            <person name="Bowman J.P."/>
        </authorList>
    </citation>
    <scope>NUCLEOTIDE SEQUENCE [LARGE SCALE GENOMIC DNA]</scope>
    <source>
        <strain evidence="1">ATCC 700755</strain>
    </source>
</reference>
<protein>
    <submittedName>
        <fullName evidence="1">Uncharacterized protein</fullName>
    </submittedName>
</protein>
<reference evidence="1" key="1">
    <citation type="submission" date="2006-03" db="EMBL/GenBank/DDBJ databases">
        <authorList>
            <person name="Bowman J."/>
            <person name="Ferriera S."/>
            <person name="Johnson J."/>
            <person name="Kravitz S."/>
            <person name="Halpern A."/>
            <person name="Remington K."/>
            <person name="Beeson K."/>
            <person name="Tran B."/>
            <person name="Rogers Y.-H."/>
            <person name="Friedman R."/>
            <person name="Venter J.C."/>
        </authorList>
    </citation>
    <scope>NUCLEOTIDE SEQUENCE [LARGE SCALE GENOMIC DNA]</scope>
    <source>
        <strain evidence="1">ATCC 700755</strain>
    </source>
</reference>
<evidence type="ECO:0000313" key="1">
    <source>
        <dbReference type="EMBL" id="AFU69548.1"/>
    </source>
</evidence>
<organism evidence="1 2">
    <name type="scientific">Psychroflexus torquis (strain ATCC 700755 / CIP 106069 / ACAM 623)</name>
    <dbReference type="NCBI Taxonomy" id="313595"/>
    <lineage>
        <taxon>Bacteria</taxon>
        <taxon>Pseudomonadati</taxon>
        <taxon>Bacteroidota</taxon>
        <taxon>Flavobacteriia</taxon>
        <taxon>Flavobacteriales</taxon>
        <taxon>Flavobacteriaceae</taxon>
        <taxon>Psychroflexus</taxon>
    </lineage>
</organism>
<proteinExistence type="predicted"/>
<dbReference type="AlphaFoldDB" id="K4IIB8"/>
<dbReference type="Proteomes" id="UP000008514">
    <property type="component" value="Chromosome"/>
</dbReference>
<evidence type="ECO:0000313" key="2">
    <source>
        <dbReference type="Proteomes" id="UP000008514"/>
    </source>
</evidence>
<dbReference type="EMBL" id="CP003879">
    <property type="protein sequence ID" value="AFU69548.1"/>
    <property type="molecule type" value="Genomic_DNA"/>
</dbReference>
<name>K4IIB8_PSYTT</name>
<sequence>MIVPNVIVEIVWKAIVLVLNVNATNAVVAKPNKG</sequence>